<keyword evidence="4" id="KW-1185">Reference proteome</keyword>
<dbReference type="InterPro" id="IPR023393">
    <property type="entry name" value="START-like_dom_sf"/>
</dbReference>
<dbReference type="Pfam" id="PF08327">
    <property type="entry name" value="AHSA1"/>
    <property type="match status" value="1"/>
</dbReference>
<evidence type="ECO:0000259" key="2">
    <source>
        <dbReference type="Pfam" id="PF08327"/>
    </source>
</evidence>
<gene>
    <name evidence="3" type="ORF">GXW78_02545</name>
</gene>
<protein>
    <submittedName>
        <fullName evidence="3">SRPBCC family protein</fullName>
    </submittedName>
</protein>
<name>A0ABS5EBX8_9PROT</name>
<reference evidence="4" key="1">
    <citation type="journal article" date="2021" name="Syst. Appl. Microbiol.">
        <title>Roseomonas hellenica sp. nov., isolated from roots of wild-growing Alkanna tinctoria.</title>
        <authorList>
            <person name="Rat A."/>
            <person name="Naranjo H.D."/>
            <person name="Lebbe L."/>
            <person name="Cnockaert M."/>
            <person name="Krigas N."/>
            <person name="Grigoriadou K."/>
            <person name="Maloupa E."/>
            <person name="Willems A."/>
        </authorList>
    </citation>
    <scope>NUCLEOTIDE SEQUENCE [LARGE SCALE GENOMIC DNA]</scope>
    <source>
        <strain evidence="4">LMG 31159</strain>
    </source>
</reference>
<dbReference type="Gene3D" id="3.30.530.20">
    <property type="match status" value="1"/>
</dbReference>
<dbReference type="EMBL" id="JAAEDI010000002">
    <property type="protein sequence ID" value="MBR0648528.1"/>
    <property type="molecule type" value="Genomic_DNA"/>
</dbReference>
<comment type="caution">
    <text evidence="3">The sequence shown here is derived from an EMBL/GenBank/DDBJ whole genome shotgun (WGS) entry which is preliminary data.</text>
</comment>
<dbReference type="RefSeq" id="WP_338147665.1">
    <property type="nucleotide sequence ID" value="NZ_JAAEDI010000002.1"/>
</dbReference>
<organism evidence="3 4">
    <name type="scientific">Neoroseomonas terrae</name>
    <dbReference type="NCBI Taxonomy" id="424799"/>
    <lineage>
        <taxon>Bacteria</taxon>
        <taxon>Pseudomonadati</taxon>
        <taxon>Pseudomonadota</taxon>
        <taxon>Alphaproteobacteria</taxon>
        <taxon>Acetobacterales</taxon>
        <taxon>Acetobacteraceae</taxon>
        <taxon>Neoroseomonas</taxon>
    </lineage>
</organism>
<comment type="similarity">
    <text evidence="1">Belongs to the AHA1 family.</text>
</comment>
<dbReference type="CDD" id="cd08896">
    <property type="entry name" value="SRPBCC_CalC_Aha1-like_3"/>
    <property type="match status" value="1"/>
</dbReference>
<dbReference type="SUPFAM" id="SSF55961">
    <property type="entry name" value="Bet v1-like"/>
    <property type="match status" value="1"/>
</dbReference>
<sequence>MTDAATATFDPTRDLVFERRIAATPKQLWACWTQPALLEQWFCPKPWRATDAEIDARPGGRFNCIIRGPDGEEMPNRGCFLEVVPERRMVWTDAMEEGFRPRAEPFMSGVITFEPDGDGTLYRAVVFHANAETKAKHEAMGFQDGWGAAASQLEELAKTV</sequence>
<dbReference type="InterPro" id="IPR013538">
    <property type="entry name" value="ASHA1/2-like_C"/>
</dbReference>
<proteinExistence type="inferred from homology"/>
<evidence type="ECO:0000256" key="1">
    <source>
        <dbReference type="ARBA" id="ARBA00006817"/>
    </source>
</evidence>
<accession>A0ABS5EBX8</accession>
<feature type="domain" description="Activator of Hsp90 ATPase homologue 1/2-like C-terminal" evidence="2">
    <location>
        <begin position="23"/>
        <end position="157"/>
    </location>
</feature>
<evidence type="ECO:0000313" key="4">
    <source>
        <dbReference type="Proteomes" id="UP000698752"/>
    </source>
</evidence>
<dbReference type="Proteomes" id="UP000698752">
    <property type="component" value="Unassembled WGS sequence"/>
</dbReference>
<evidence type="ECO:0000313" key="3">
    <source>
        <dbReference type="EMBL" id="MBR0648528.1"/>
    </source>
</evidence>